<evidence type="ECO:0000313" key="2">
    <source>
        <dbReference type="Proteomes" id="UP000627292"/>
    </source>
</evidence>
<keyword evidence="2" id="KW-1185">Reference proteome</keyword>
<gene>
    <name evidence="1" type="ORF">GCM10011379_45660</name>
</gene>
<evidence type="ECO:0000313" key="1">
    <source>
        <dbReference type="EMBL" id="GGH78173.1"/>
    </source>
</evidence>
<sequence length="163" mass="18331">MSMSNFYALMLTEMKARINEMVPEIVYIDQDFGQLDNENAINLAYPCLLIDFTGTTFNQNGQLSETGDASIQMRIGYKMNDEAAAQGITETALAYYELEGKIYKAFKGWNPANGISQPLNRVSDASEKRTDGIRVRKLLFNTMFEDSTASTNYTTTSPRMTIE</sequence>
<comment type="caution">
    <text evidence="1">The sequence shown here is derived from an EMBL/GenBank/DDBJ whole genome shotgun (WGS) entry which is preliminary data.</text>
</comment>
<accession>A0A917MY46</accession>
<name>A0A917MY46_9BACT</name>
<organism evidence="1 2">
    <name type="scientific">Filimonas zeae</name>
    <dbReference type="NCBI Taxonomy" id="1737353"/>
    <lineage>
        <taxon>Bacteria</taxon>
        <taxon>Pseudomonadati</taxon>
        <taxon>Bacteroidota</taxon>
        <taxon>Chitinophagia</taxon>
        <taxon>Chitinophagales</taxon>
        <taxon>Chitinophagaceae</taxon>
        <taxon>Filimonas</taxon>
    </lineage>
</organism>
<dbReference type="AlphaFoldDB" id="A0A917MY46"/>
<proteinExistence type="predicted"/>
<protein>
    <submittedName>
        <fullName evidence="1">Uncharacterized protein</fullName>
    </submittedName>
</protein>
<reference evidence="1" key="2">
    <citation type="submission" date="2020-09" db="EMBL/GenBank/DDBJ databases">
        <authorList>
            <person name="Sun Q."/>
            <person name="Zhou Y."/>
        </authorList>
    </citation>
    <scope>NUCLEOTIDE SEQUENCE</scope>
    <source>
        <strain evidence="1">CGMCC 1.15290</strain>
    </source>
</reference>
<dbReference type="EMBL" id="BMIB01000004">
    <property type="protein sequence ID" value="GGH78173.1"/>
    <property type="molecule type" value="Genomic_DNA"/>
</dbReference>
<dbReference type="Proteomes" id="UP000627292">
    <property type="component" value="Unassembled WGS sequence"/>
</dbReference>
<reference evidence="1" key="1">
    <citation type="journal article" date="2014" name="Int. J. Syst. Evol. Microbiol.">
        <title>Complete genome sequence of Corynebacterium casei LMG S-19264T (=DSM 44701T), isolated from a smear-ripened cheese.</title>
        <authorList>
            <consortium name="US DOE Joint Genome Institute (JGI-PGF)"/>
            <person name="Walter F."/>
            <person name="Albersmeier A."/>
            <person name="Kalinowski J."/>
            <person name="Ruckert C."/>
        </authorList>
    </citation>
    <scope>NUCLEOTIDE SEQUENCE</scope>
    <source>
        <strain evidence="1">CGMCC 1.15290</strain>
    </source>
</reference>